<evidence type="ECO:0000313" key="1">
    <source>
        <dbReference type="EMBL" id="KAK1880746.1"/>
    </source>
</evidence>
<evidence type="ECO:0000313" key="2">
    <source>
        <dbReference type="Proteomes" id="UP001228049"/>
    </source>
</evidence>
<protein>
    <submittedName>
        <fullName evidence="1">Uncharacterized protein</fullName>
    </submittedName>
</protein>
<proteinExistence type="predicted"/>
<dbReference type="Proteomes" id="UP001228049">
    <property type="component" value="Unassembled WGS sequence"/>
</dbReference>
<name>A0AAD9EXJ2_DISEL</name>
<organism evidence="1 2">
    <name type="scientific">Dissostichus eleginoides</name>
    <name type="common">Patagonian toothfish</name>
    <name type="synonym">Dissostichus amissus</name>
    <dbReference type="NCBI Taxonomy" id="100907"/>
    <lineage>
        <taxon>Eukaryota</taxon>
        <taxon>Metazoa</taxon>
        <taxon>Chordata</taxon>
        <taxon>Craniata</taxon>
        <taxon>Vertebrata</taxon>
        <taxon>Euteleostomi</taxon>
        <taxon>Actinopterygii</taxon>
        <taxon>Neopterygii</taxon>
        <taxon>Teleostei</taxon>
        <taxon>Neoteleostei</taxon>
        <taxon>Acanthomorphata</taxon>
        <taxon>Eupercaria</taxon>
        <taxon>Perciformes</taxon>
        <taxon>Notothenioidei</taxon>
        <taxon>Nototheniidae</taxon>
        <taxon>Dissostichus</taxon>
    </lineage>
</organism>
<accession>A0AAD9EXJ2</accession>
<comment type="caution">
    <text evidence="1">The sequence shown here is derived from an EMBL/GenBank/DDBJ whole genome shotgun (WGS) entry which is preliminary data.</text>
</comment>
<reference evidence="1" key="1">
    <citation type="submission" date="2023-04" db="EMBL/GenBank/DDBJ databases">
        <title>Chromosome-level genome of Chaenocephalus aceratus.</title>
        <authorList>
            <person name="Park H."/>
        </authorList>
    </citation>
    <scope>NUCLEOTIDE SEQUENCE</scope>
    <source>
        <strain evidence="1">DE</strain>
        <tissue evidence="1">Muscle</tissue>
    </source>
</reference>
<gene>
    <name evidence="1" type="ORF">KUDE01_026270</name>
</gene>
<dbReference type="AlphaFoldDB" id="A0AAD9EXJ2"/>
<dbReference type="EMBL" id="JASDAP010000025">
    <property type="protein sequence ID" value="KAK1880746.1"/>
    <property type="molecule type" value="Genomic_DNA"/>
</dbReference>
<sequence length="165" mass="17889">MTQQHECRAQSVVVGSDEVNVKTKKGNVARGAQHNWLSGHYRLIVYVLYTRRCTRTHQGRERVCGLALDARAVAVSTLARAAVGDAAPVLSRVTEPLQPSACPLHLVSPRQRETALLPNQCKPLVLLSRATVSNGSMEKPLLSLTSISAPTKMGKQNTKGGKKIK</sequence>
<keyword evidence="2" id="KW-1185">Reference proteome</keyword>